<dbReference type="GO" id="GO:0003700">
    <property type="term" value="F:DNA-binding transcription factor activity"/>
    <property type="evidence" value="ECO:0007669"/>
    <property type="project" value="InterPro"/>
</dbReference>
<feature type="domain" description="HTH araC/xylS-type" evidence="5">
    <location>
        <begin position="166"/>
        <end position="264"/>
    </location>
</feature>
<dbReference type="InterPro" id="IPR017853">
    <property type="entry name" value="GH"/>
</dbReference>
<dbReference type="SUPFAM" id="SSF51011">
    <property type="entry name" value="Glycosyl hydrolase domain"/>
    <property type="match status" value="1"/>
</dbReference>
<dbReference type="InterPro" id="IPR009057">
    <property type="entry name" value="Homeodomain-like_sf"/>
</dbReference>
<evidence type="ECO:0000256" key="3">
    <source>
        <dbReference type="ARBA" id="ARBA00023163"/>
    </source>
</evidence>
<dbReference type="InterPro" id="IPR050204">
    <property type="entry name" value="AraC_XylS_family_regulators"/>
</dbReference>
<reference evidence="6" key="1">
    <citation type="submission" date="2021-01" db="EMBL/GenBank/DDBJ databases">
        <title>Intestinitalea alba gen. nov., sp. nov., a novel genus of the family Enterobacteriaceae, isolated from the gut of the plastic-eating mealworm Tenebrio molitor L.</title>
        <authorList>
            <person name="Yang Y."/>
        </authorList>
    </citation>
    <scope>NUCLEOTIDE SEQUENCE</scope>
    <source>
        <strain evidence="6">BIT-L3</strain>
    </source>
</reference>
<feature type="region of interest" description="Disordered" evidence="4">
    <location>
        <begin position="259"/>
        <end position="280"/>
    </location>
</feature>
<dbReference type="PANTHER" id="PTHR46796:SF7">
    <property type="entry name" value="ARAC FAMILY TRANSCRIPTIONAL REGULATOR"/>
    <property type="match status" value="1"/>
</dbReference>
<comment type="caution">
    <text evidence="6">The sequence shown here is derived from an EMBL/GenBank/DDBJ whole genome shotgun (WGS) entry which is preliminary data.</text>
</comment>
<evidence type="ECO:0000313" key="7">
    <source>
        <dbReference type="Proteomes" id="UP000659047"/>
    </source>
</evidence>
<dbReference type="SMART" id="SM00342">
    <property type="entry name" value="HTH_ARAC"/>
    <property type="match status" value="1"/>
</dbReference>
<dbReference type="Gene3D" id="1.10.10.60">
    <property type="entry name" value="Homeodomain-like"/>
    <property type="match status" value="1"/>
</dbReference>
<evidence type="ECO:0000256" key="1">
    <source>
        <dbReference type="ARBA" id="ARBA00023015"/>
    </source>
</evidence>
<accession>A0A8K0V2Y3</accession>
<organism evidence="6 7">
    <name type="scientific">Tenebrionibacter intestinalis</name>
    <dbReference type="NCBI Taxonomy" id="2799638"/>
    <lineage>
        <taxon>Bacteria</taxon>
        <taxon>Pseudomonadati</taxon>
        <taxon>Pseudomonadota</taxon>
        <taxon>Gammaproteobacteria</taxon>
        <taxon>Enterobacterales</taxon>
        <taxon>Enterobacteriaceae</taxon>
        <taxon>Tenebrionibacter/Tenebrionicola group</taxon>
        <taxon>Tenebrionibacter</taxon>
    </lineage>
</organism>
<evidence type="ECO:0000313" key="6">
    <source>
        <dbReference type="EMBL" id="MBK4715856.1"/>
    </source>
</evidence>
<evidence type="ECO:0000256" key="4">
    <source>
        <dbReference type="SAM" id="MobiDB-lite"/>
    </source>
</evidence>
<dbReference type="EMBL" id="JAEPBH010000026">
    <property type="protein sequence ID" value="MBK4715856.1"/>
    <property type="molecule type" value="Genomic_DNA"/>
</dbReference>
<evidence type="ECO:0000259" key="5">
    <source>
        <dbReference type="PROSITE" id="PS01124"/>
    </source>
</evidence>
<dbReference type="Gene3D" id="3.20.20.80">
    <property type="entry name" value="Glycosidases"/>
    <property type="match status" value="1"/>
</dbReference>
<protein>
    <submittedName>
        <fullName evidence="6">Helix-turn-helix domain-containing protein</fullName>
    </submittedName>
</protein>
<proteinExistence type="predicted"/>
<dbReference type="AlphaFoldDB" id="A0A8K0V2Y3"/>
<dbReference type="SUPFAM" id="SSF46689">
    <property type="entry name" value="Homeodomain-like"/>
    <property type="match status" value="2"/>
</dbReference>
<keyword evidence="7" id="KW-1185">Reference proteome</keyword>
<dbReference type="PANTHER" id="PTHR46796">
    <property type="entry name" value="HTH-TYPE TRANSCRIPTIONAL ACTIVATOR RHAS-RELATED"/>
    <property type="match status" value="1"/>
</dbReference>
<dbReference type="Proteomes" id="UP000659047">
    <property type="component" value="Unassembled WGS sequence"/>
</dbReference>
<evidence type="ECO:0000256" key="2">
    <source>
        <dbReference type="ARBA" id="ARBA00023125"/>
    </source>
</evidence>
<dbReference type="GO" id="GO:0043565">
    <property type="term" value="F:sequence-specific DNA binding"/>
    <property type="evidence" value="ECO:0007669"/>
    <property type="project" value="InterPro"/>
</dbReference>
<name>A0A8K0V2Y3_9ENTR</name>
<dbReference type="InterPro" id="IPR018060">
    <property type="entry name" value="HTH_AraC"/>
</dbReference>
<keyword evidence="2" id="KW-0238">DNA-binding</keyword>
<dbReference type="Gene3D" id="2.60.40.1500">
    <property type="entry name" value="Glycosyl hydrolase domain, family 39"/>
    <property type="match status" value="1"/>
</dbReference>
<sequence length="770" mass="88625">MVDRELTEFSVDLHQVRYLAEPGGNSLTLIQLLHGELFLQSGDRFNSLREGAIALVNRHTDWILEGAGENAVMVITLTGQWIARWYPDFFLYDYQQTPQSDQERWNSALRNALHQVLLATVIKDEPRYRLELNRWLSELMLILIAGFQQPTQAHSSRHQHWSRRITQVVQRIEANVGRRISLGEIARAEFVSQAWLSKLFRREVGVSFMQFITALRLQNAVKALRSTSKPVHQIALEQGFANNRQMIDLFKRHYGKTPRQFRRAPHNAPPASVRDESTPKHSVHAVPSHLLFTLLRRTQNSVSPPAPLRFETSEEIRIAVQEAKARPQRGRNIIITLREIEDILQHDVQTQLRELRRTLSLNGLDIVEPILNSPLLANHWQPPLVINPNWTRFQRIISLVEELGLTLTLRLDAASSPERLRAFLHQCVNHFSTPLLMRWRFLWIWSPARTPSQNEQSWQALAQAVRTYLPDAPVGIGYDFGADISLIPYDPLWRQPLLHDADFIACAADANASLTPGNEGDDTPLQHAIDYPARKLRAITRELHRHGLTRPIRLLTWNTLTGQTRNTNGGFFRGALVMHSLLTLPDSVTCVGFWLNSTLQREALEGERVDTTSLAIWFGDTLPRPVYWVLRLWRRLTGERLALGPGYLLTRSNGGWRLLLSNTVAFNPDLCGQDAFIQRFRRRICLTITGVPPGRWRLRRLRFDQQNGALFPLLERMQSASGPDAEALEWVRHRARPQMRMWDEIFANDWVVEETLESNALVLYELTPLR</sequence>
<keyword evidence="1" id="KW-0805">Transcription regulation</keyword>
<dbReference type="RefSeq" id="WP_238714075.1">
    <property type="nucleotide sequence ID" value="NZ_JAEPBH010000026.1"/>
</dbReference>
<gene>
    <name evidence="6" type="ORF">JJB97_11050</name>
</gene>
<dbReference type="SUPFAM" id="SSF51445">
    <property type="entry name" value="(Trans)glycosidases"/>
    <property type="match status" value="1"/>
</dbReference>
<dbReference type="PROSITE" id="PS01124">
    <property type="entry name" value="HTH_ARAC_FAMILY_2"/>
    <property type="match status" value="1"/>
</dbReference>
<dbReference type="Pfam" id="PF12833">
    <property type="entry name" value="HTH_18"/>
    <property type="match status" value="1"/>
</dbReference>
<keyword evidence="3" id="KW-0804">Transcription</keyword>